<dbReference type="InterPro" id="IPR050141">
    <property type="entry name" value="GCL_type2/YbdK_subfam"/>
</dbReference>
<keyword evidence="1 5" id="KW-0436">Ligase</keyword>
<dbReference type="HAMAP" id="MF_01609">
    <property type="entry name" value="Glu_cys_ligase_2"/>
    <property type="match status" value="1"/>
</dbReference>
<dbReference type="PANTHER" id="PTHR36510:SF1">
    <property type="entry name" value="GLUTAMATE--CYSTEINE LIGASE 2-RELATED"/>
    <property type="match status" value="1"/>
</dbReference>
<evidence type="ECO:0000256" key="4">
    <source>
        <dbReference type="ARBA" id="ARBA00048819"/>
    </source>
</evidence>
<reference evidence="6" key="2">
    <citation type="submission" date="2020-09" db="EMBL/GenBank/DDBJ databases">
        <authorList>
            <person name="Sun Q."/>
            <person name="Ohkuma M."/>
        </authorList>
    </citation>
    <scope>NUCLEOTIDE SEQUENCE</scope>
    <source>
        <strain evidence="6">JCM 4518</strain>
    </source>
</reference>
<dbReference type="InterPro" id="IPR014746">
    <property type="entry name" value="Gln_synth/guanido_kin_cat_dom"/>
</dbReference>
<sequence length="385" mass="42106">MRNQQRWVYHRGEGLRTFGVEEELLLVDPETGLPQPLAGTVTEIAAWHADAVPRTGGPEPEPAKPELYSEQLEIGTSPCTTTPQLADQLRRARRAASAAAEEAGVAVAAVATPAVGFGPLLNPADRYQRIHARYAHLVDEEFACACHVHVHLSSQDEGVGVLDRIRPWLAPLLALSANSPYFQGRDTGYASWRHQLWQRWPMSGPSELYGDVEAYERTTREMLASDVLVDDHMVYFDARLSRRYPTVEIRVGDVCLDIEDTVLLAVLSRALVETAAREWRRGRVPDPVSTVVLRLAAWRASRYGLGGELLHPGSWRPAPAGEVLHALLSHVGPALEESGDRERAEAGVARLLARGTGADAQRAAHAGDASLASVMVEAVRRTTPV</sequence>
<comment type="similarity">
    <text evidence="5">Belongs to the glutamate--cysteine ligase type 2 family. YbdK subfamily.</text>
</comment>
<dbReference type="Proteomes" id="UP000644020">
    <property type="component" value="Unassembled WGS sequence"/>
</dbReference>
<dbReference type="InterPro" id="IPR011793">
    <property type="entry name" value="YbdK"/>
</dbReference>
<reference evidence="6" key="1">
    <citation type="journal article" date="2014" name="Int. J. Syst. Evol. Microbiol.">
        <title>Complete genome sequence of Corynebacterium casei LMG S-19264T (=DSM 44701T), isolated from a smear-ripened cheese.</title>
        <authorList>
            <consortium name="US DOE Joint Genome Institute (JGI-PGF)"/>
            <person name="Walter F."/>
            <person name="Albersmeier A."/>
            <person name="Kalinowski J."/>
            <person name="Ruckert C."/>
        </authorList>
    </citation>
    <scope>NUCLEOTIDE SEQUENCE</scope>
    <source>
        <strain evidence="6">JCM 4518</strain>
    </source>
</reference>
<dbReference type="Gene3D" id="3.30.590.20">
    <property type="match status" value="1"/>
</dbReference>
<evidence type="ECO:0000313" key="7">
    <source>
        <dbReference type="Proteomes" id="UP000644020"/>
    </source>
</evidence>
<accession>A0A918SVM8</accession>
<dbReference type="Pfam" id="PF04107">
    <property type="entry name" value="GCS2"/>
    <property type="match status" value="1"/>
</dbReference>
<dbReference type="AlphaFoldDB" id="A0A918SVM8"/>
<dbReference type="GO" id="GO:0042398">
    <property type="term" value="P:modified amino acid biosynthetic process"/>
    <property type="evidence" value="ECO:0007669"/>
    <property type="project" value="InterPro"/>
</dbReference>
<evidence type="ECO:0000313" key="6">
    <source>
        <dbReference type="EMBL" id="GHA73651.1"/>
    </source>
</evidence>
<dbReference type="NCBIfam" id="TIGR02050">
    <property type="entry name" value="gshA_cyan_rel"/>
    <property type="match status" value="1"/>
</dbReference>
<dbReference type="GO" id="GO:0005524">
    <property type="term" value="F:ATP binding"/>
    <property type="evidence" value="ECO:0007669"/>
    <property type="project" value="UniProtKB-KW"/>
</dbReference>
<comment type="function">
    <text evidence="5">ATP-dependent carboxylate-amine ligase which exhibits weak glutamate--cysteine ligase activity.</text>
</comment>
<evidence type="ECO:0000256" key="5">
    <source>
        <dbReference type="HAMAP-Rule" id="MF_01609"/>
    </source>
</evidence>
<keyword evidence="2 5" id="KW-0547">Nucleotide-binding</keyword>
<gene>
    <name evidence="6" type="ORF">GCM10010305_15280</name>
</gene>
<evidence type="ECO:0000256" key="2">
    <source>
        <dbReference type="ARBA" id="ARBA00022741"/>
    </source>
</evidence>
<evidence type="ECO:0000256" key="3">
    <source>
        <dbReference type="ARBA" id="ARBA00022840"/>
    </source>
</evidence>
<keyword evidence="3 5" id="KW-0067">ATP-binding</keyword>
<dbReference type="RefSeq" id="WP_189975788.1">
    <property type="nucleotide sequence ID" value="NZ_BMUL01000003.1"/>
</dbReference>
<dbReference type="EMBL" id="BMUL01000003">
    <property type="protein sequence ID" value="GHA73651.1"/>
    <property type="molecule type" value="Genomic_DNA"/>
</dbReference>
<dbReference type="NCBIfam" id="NF010041">
    <property type="entry name" value="PRK13517.1-1"/>
    <property type="match status" value="1"/>
</dbReference>
<dbReference type="InterPro" id="IPR006336">
    <property type="entry name" value="GCS2"/>
</dbReference>
<evidence type="ECO:0000256" key="1">
    <source>
        <dbReference type="ARBA" id="ARBA00022598"/>
    </source>
</evidence>
<dbReference type="PANTHER" id="PTHR36510">
    <property type="entry name" value="GLUTAMATE--CYSTEINE LIGASE 2-RELATED"/>
    <property type="match status" value="1"/>
</dbReference>
<dbReference type="GO" id="GO:0004357">
    <property type="term" value="F:glutamate-cysteine ligase activity"/>
    <property type="evidence" value="ECO:0007669"/>
    <property type="project" value="UniProtKB-EC"/>
</dbReference>
<proteinExistence type="inferred from homology"/>
<protein>
    <recommendedName>
        <fullName evidence="5">Putative glutamate--cysteine ligase 2</fullName>
        <ecNumber evidence="5">6.3.2.2</ecNumber>
    </recommendedName>
    <alternativeName>
        <fullName evidence="5">Gamma-glutamylcysteine synthetase 2</fullName>
        <shortName evidence="5">GCS 2</shortName>
        <shortName evidence="5">Gamma-GCS 2</shortName>
    </alternativeName>
</protein>
<dbReference type="SUPFAM" id="SSF55931">
    <property type="entry name" value="Glutamine synthetase/guanido kinase"/>
    <property type="match status" value="1"/>
</dbReference>
<comment type="catalytic activity">
    <reaction evidence="4 5">
        <text>L-cysteine + L-glutamate + ATP = gamma-L-glutamyl-L-cysteine + ADP + phosphate + H(+)</text>
        <dbReference type="Rhea" id="RHEA:13285"/>
        <dbReference type="ChEBI" id="CHEBI:15378"/>
        <dbReference type="ChEBI" id="CHEBI:29985"/>
        <dbReference type="ChEBI" id="CHEBI:30616"/>
        <dbReference type="ChEBI" id="CHEBI:35235"/>
        <dbReference type="ChEBI" id="CHEBI:43474"/>
        <dbReference type="ChEBI" id="CHEBI:58173"/>
        <dbReference type="ChEBI" id="CHEBI:456216"/>
        <dbReference type="EC" id="6.3.2.2"/>
    </reaction>
</comment>
<name>A0A918SVM8_9ACTN</name>
<keyword evidence="7" id="KW-1185">Reference proteome</keyword>
<organism evidence="6 7">
    <name type="scientific">Streptomyces termitum</name>
    <dbReference type="NCBI Taxonomy" id="67368"/>
    <lineage>
        <taxon>Bacteria</taxon>
        <taxon>Bacillati</taxon>
        <taxon>Actinomycetota</taxon>
        <taxon>Actinomycetes</taxon>
        <taxon>Kitasatosporales</taxon>
        <taxon>Streptomycetaceae</taxon>
        <taxon>Streptomyces</taxon>
    </lineage>
</organism>
<comment type="caution">
    <text evidence="6">The sequence shown here is derived from an EMBL/GenBank/DDBJ whole genome shotgun (WGS) entry which is preliminary data.</text>
</comment>
<dbReference type="EC" id="6.3.2.2" evidence="5"/>